<protein>
    <recommendedName>
        <fullName evidence="1">ATP-dependent DNA helicase</fullName>
        <ecNumber evidence="1">5.6.2.3</ecNumber>
    </recommendedName>
</protein>
<dbReference type="GO" id="GO:0000723">
    <property type="term" value="P:telomere maintenance"/>
    <property type="evidence" value="ECO:0007669"/>
    <property type="project" value="InterPro"/>
</dbReference>
<dbReference type="PANTHER" id="PTHR10492">
    <property type="match status" value="1"/>
</dbReference>
<keyword evidence="1" id="KW-0227">DNA damage</keyword>
<feature type="domain" description="Helitron helicase-like" evidence="4">
    <location>
        <begin position="256"/>
        <end position="439"/>
    </location>
</feature>
<dbReference type="GO" id="GO:0043139">
    <property type="term" value="F:5'-3' DNA helicase activity"/>
    <property type="evidence" value="ECO:0007669"/>
    <property type="project" value="UniProtKB-EC"/>
</dbReference>
<evidence type="ECO:0000256" key="2">
    <source>
        <dbReference type="SAM" id="Phobius"/>
    </source>
</evidence>
<dbReference type="GO" id="GO:0016887">
    <property type="term" value="F:ATP hydrolysis activity"/>
    <property type="evidence" value="ECO:0007669"/>
    <property type="project" value="RHEA"/>
</dbReference>
<keyword evidence="1" id="KW-0233">DNA recombination</keyword>
<evidence type="ECO:0000313" key="6">
    <source>
        <dbReference type="EMBL" id="SPD21271.1"/>
    </source>
</evidence>
<feature type="domain" description="DNA helicase Pif1-like DEAD-box helicase" evidence="3">
    <location>
        <begin position="903"/>
        <end position="1120"/>
    </location>
</feature>
<gene>
    <name evidence="6" type="ORF">FSB_LOCUS49153</name>
</gene>
<dbReference type="Pfam" id="PF21530">
    <property type="entry name" value="Pif1_2B_dom"/>
    <property type="match status" value="1"/>
</dbReference>
<evidence type="ECO:0000259" key="4">
    <source>
        <dbReference type="Pfam" id="PF14214"/>
    </source>
</evidence>
<dbReference type="EMBL" id="OIVN01005182">
    <property type="protein sequence ID" value="SPD21271.1"/>
    <property type="molecule type" value="Genomic_DNA"/>
</dbReference>
<keyword evidence="1" id="KW-0067">ATP-binding</keyword>
<keyword evidence="2" id="KW-1133">Transmembrane helix</keyword>
<dbReference type="InterPro" id="IPR049163">
    <property type="entry name" value="Pif1-like_2B_dom"/>
</dbReference>
<feature type="transmembrane region" description="Helical" evidence="2">
    <location>
        <begin position="1493"/>
        <end position="1512"/>
    </location>
</feature>
<dbReference type="GO" id="GO:0006310">
    <property type="term" value="P:DNA recombination"/>
    <property type="evidence" value="ECO:0007669"/>
    <property type="project" value="UniProtKB-KW"/>
</dbReference>
<dbReference type="Gene3D" id="3.40.50.300">
    <property type="entry name" value="P-loop containing nucleotide triphosphate hydrolases"/>
    <property type="match status" value="1"/>
</dbReference>
<dbReference type="Pfam" id="PF14214">
    <property type="entry name" value="Helitron_like_N"/>
    <property type="match status" value="1"/>
</dbReference>
<comment type="catalytic activity">
    <reaction evidence="1">
        <text>ATP + H2O = ADP + phosphate + H(+)</text>
        <dbReference type="Rhea" id="RHEA:13065"/>
        <dbReference type="ChEBI" id="CHEBI:15377"/>
        <dbReference type="ChEBI" id="CHEBI:15378"/>
        <dbReference type="ChEBI" id="CHEBI:30616"/>
        <dbReference type="ChEBI" id="CHEBI:43474"/>
        <dbReference type="ChEBI" id="CHEBI:456216"/>
        <dbReference type="EC" id="5.6.2.3"/>
    </reaction>
</comment>
<keyword evidence="1" id="KW-0547">Nucleotide-binding</keyword>
<dbReference type="GO" id="GO:0006281">
    <property type="term" value="P:DNA repair"/>
    <property type="evidence" value="ECO:0007669"/>
    <property type="project" value="UniProtKB-KW"/>
</dbReference>
<feature type="domain" description="DNA helicase Pif1-like 2B" evidence="5">
    <location>
        <begin position="1215"/>
        <end position="1261"/>
    </location>
</feature>
<dbReference type="Pfam" id="PF05970">
    <property type="entry name" value="PIF1"/>
    <property type="match status" value="1"/>
</dbReference>
<evidence type="ECO:0000259" key="5">
    <source>
        <dbReference type="Pfam" id="PF21530"/>
    </source>
</evidence>
<dbReference type="GO" id="GO:0005524">
    <property type="term" value="F:ATP binding"/>
    <property type="evidence" value="ECO:0007669"/>
    <property type="project" value="UniProtKB-KW"/>
</dbReference>
<evidence type="ECO:0000259" key="3">
    <source>
        <dbReference type="Pfam" id="PF05970"/>
    </source>
</evidence>
<name>A0A2N9IBN4_FAGSY</name>
<dbReference type="SUPFAM" id="SSF52540">
    <property type="entry name" value="P-loop containing nucleoside triphosphate hydrolases"/>
    <property type="match status" value="2"/>
</dbReference>
<keyword evidence="1" id="KW-0347">Helicase</keyword>
<keyword evidence="2" id="KW-0812">Transmembrane</keyword>
<dbReference type="PANTHER" id="PTHR10492:SF101">
    <property type="entry name" value="ATP-DEPENDENT DNA HELICASE"/>
    <property type="match status" value="1"/>
</dbReference>
<keyword evidence="1" id="KW-0234">DNA repair</keyword>
<dbReference type="InterPro" id="IPR027417">
    <property type="entry name" value="P-loop_NTPase"/>
</dbReference>
<accession>A0A2N9IBN4</accession>
<organism evidence="6">
    <name type="scientific">Fagus sylvatica</name>
    <name type="common">Beechnut</name>
    <dbReference type="NCBI Taxonomy" id="28930"/>
    <lineage>
        <taxon>Eukaryota</taxon>
        <taxon>Viridiplantae</taxon>
        <taxon>Streptophyta</taxon>
        <taxon>Embryophyta</taxon>
        <taxon>Tracheophyta</taxon>
        <taxon>Spermatophyta</taxon>
        <taxon>Magnoliopsida</taxon>
        <taxon>eudicotyledons</taxon>
        <taxon>Gunneridae</taxon>
        <taxon>Pentapetalae</taxon>
        <taxon>rosids</taxon>
        <taxon>fabids</taxon>
        <taxon>Fagales</taxon>
        <taxon>Fagaceae</taxon>
        <taxon>Fagus</taxon>
    </lineage>
</organism>
<comment type="similarity">
    <text evidence="1">Belongs to the helicase family.</text>
</comment>
<keyword evidence="2" id="KW-0472">Membrane</keyword>
<dbReference type="InterPro" id="IPR025476">
    <property type="entry name" value="Helitron_helicase-like"/>
</dbReference>
<reference evidence="6" key="1">
    <citation type="submission" date="2018-02" db="EMBL/GenBank/DDBJ databases">
        <authorList>
            <person name="Cohen D.B."/>
            <person name="Kent A.D."/>
        </authorList>
    </citation>
    <scope>NUCLEOTIDE SEQUENCE</scope>
</reference>
<dbReference type="CDD" id="cd18809">
    <property type="entry name" value="SF1_C_RecD"/>
    <property type="match status" value="1"/>
</dbReference>
<dbReference type="EC" id="5.6.2.3" evidence="1"/>
<keyword evidence="1" id="KW-0378">Hydrolase</keyword>
<dbReference type="InterPro" id="IPR010285">
    <property type="entry name" value="DNA_helicase_pif1-like_DEAD"/>
</dbReference>
<comment type="cofactor">
    <cofactor evidence="1">
        <name>Mg(2+)</name>
        <dbReference type="ChEBI" id="CHEBI:18420"/>
    </cofactor>
</comment>
<proteinExistence type="inferred from homology"/>
<sequence length="1516" mass="173141">MPKFSICCHEGKVKLPYLKPPPPELQELLQHSVHYKANIRKFNSIFAMTSMGGNIDLRVNQGRGPYIFRLNGQNHHRIGSLLPVVGDKPRFAQLYIHDTANEIANRLSALNKEKSHCDLDPAVVQILLKMLDENNALVKTFRMARDRFKESDMHSVRLQLISSRSTDGREQNMPTCSEVAAIIVGDISEENMHRDIIIENRSGLLQRINEVHPKFMAMQYPLLFPYGEDGFRNGILKRGLGGNAPLTEDFVTMQEYYAYRLQQRQNEGQTLILARRLRQQFQVDAYTCVEEYRLIWIRNNQLQLRSEVYYGLKDAVFKGDTTPSSVGKRIVLPSSFTGSPRYMIQNYQDAMAICRWAGYPDLFITFTCNPKWPEIETFLSLIPGQRPEDRPDIIARVFKIKLDQLLHDLKHGKHFGKVIAVNYTVEWQKRGLPHAHILLYLYPDDKHPTPAEIDNIISAELPDKLTDPGDYEAVKQYMIHGPCGAANPRSPCMVDNKCMKHFPKKVYNDTVIDEDGYPIYRRRDDGKMVEKNGVLLDNRFVVPYNIDLLVKYQAHINVEWCNRSKSIKYLFKYVNKGSDRATFVLYENVHTDTASESHHITNIDEIKTYLDCRYISASEACWRLFEFDIQYREPAVERLSFHLEDEQIITFKDSDYLDNVLQRPDITKTKFTEWMKTNEISNTARSLTYCDFPTKWVWHRKDKEWRPRKSGRCIGRIFHAHPTSGERFYLRMLLNVVKGARSFKEIRTVDGVVHPNYRTACYAHGLLDGDKEWDDAIKQASNWASGRQLRELFATLLMFCEVSDPHGLWVANWELLSDDILYRQKRILMYEHIQLTDEQLQNHALFEIEQILAKSGRSLKEFDGMRYPNMSAIRENRNRLLEEELDFDRVDLVAKHLSLLNGLNVEQRKIYDIVIEDVATNSGGLYFVYGHGGTGKTYLWKTLISCLRSQGQIVLAMASSGIAALLLPGGRTAHSRLQIPIIVTEESTCGIKQGTHAAELMTKVSLIIWDEAPMAHRYCFEAVDRSLRDILRFTNTNSVNKPFGGKTVVLGGDFRQILPVVPKGQREDIVDASINRSYLWKFCKVFTLTQNMRLQQCNEDCKEFAEWILTLGNGEVDEVDNHSNVVIPSDLLIDAGDHPIHSIVIATYPDLHNKYIDGKYLEERSILAPTNDIVNEINDFMIDLLSPETETYFSADSICKSSSYIQNEDVLYPVEFLNSLKFPGIPNHKLRLAVGLPIMLLRNLNQSNGLCNGTRLVVSQLSKWVIEAKIITGSHVGQKVFIPRIVLSPSETKWPFVLKRRQFPVCVCFAMTINKSQGQSLKHVGLFLPKPVFSHGQLYVAVSRVTTRNGLKILITDTDSKSSSVTKNIVYKEVWVLIKWVMEAVKILLCVVALFLLGNSYAEPTSCGAYYNQGGAPAVIENPLCSSWVISRDFFGNHTVNCHLAAGTIKGPDEDSKDQFFCDLDLQIPFRGESAVTLNLMDLCRFCPTMQGLWVSPAAMLGLGLCCLMSLISDCG</sequence>
<evidence type="ECO:0000256" key="1">
    <source>
        <dbReference type="RuleBase" id="RU363044"/>
    </source>
</evidence>